<comment type="caution">
    <text evidence="4">The sequence shown here is derived from an EMBL/GenBank/DDBJ whole genome shotgun (WGS) entry which is preliminary data.</text>
</comment>
<dbReference type="AlphaFoldDB" id="A0A401PCV1"/>
<evidence type="ECO:0000313" key="5">
    <source>
        <dbReference type="Proteomes" id="UP000288216"/>
    </source>
</evidence>
<dbReference type="InterPro" id="IPR051944">
    <property type="entry name" value="BEACH_domain_protein"/>
</dbReference>
<accession>A0A401PCV1</accession>
<keyword evidence="1" id="KW-0853">WD repeat</keyword>
<evidence type="ECO:0000256" key="1">
    <source>
        <dbReference type="ARBA" id="ARBA00022574"/>
    </source>
</evidence>
<dbReference type="SMART" id="SM01026">
    <property type="entry name" value="Beach"/>
    <property type="match status" value="1"/>
</dbReference>
<dbReference type="SUPFAM" id="SSF81837">
    <property type="entry name" value="BEACH domain"/>
    <property type="match status" value="1"/>
</dbReference>
<dbReference type="STRING" id="75743.A0A401PCV1"/>
<evidence type="ECO:0000313" key="4">
    <source>
        <dbReference type="EMBL" id="GCB70946.1"/>
    </source>
</evidence>
<protein>
    <recommendedName>
        <fullName evidence="3">BEACH domain-containing protein</fullName>
    </recommendedName>
</protein>
<dbReference type="Proteomes" id="UP000288216">
    <property type="component" value="Unassembled WGS sequence"/>
</dbReference>
<dbReference type="PANTHER" id="PTHR46108">
    <property type="entry name" value="BLUE CHEESE"/>
    <property type="match status" value="1"/>
</dbReference>
<sequence length="97" mass="11617">MSRFHRRLGEKAATQKWQKGEMSNFEYLMHLNTLAGRTYNDLMQYPVFPWILADYDSEELNLTNARTFRDLSKPMGAQTEERKEKFVQRYFEIDNDG</sequence>
<keyword evidence="5" id="KW-1185">Reference proteome</keyword>
<dbReference type="EMBL" id="BFAA01000317">
    <property type="protein sequence ID" value="GCB70946.1"/>
    <property type="molecule type" value="Genomic_DNA"/>
</dbReference>
<reference evidence="4 5" key="1">
    <citation type="journal article" date="2018" name="Nat. Ecol. Evol.">
        <title>Shark genomes provide insights into elasmobranch evolution and the origin of vertebrates.</title>
        <authorList>
            <person name="Hara Y"/>
            <person name="Yamaguchi K"/>
            <person name="Onimaru K"/>
            <person name="Kadota M"/>
            <person name="Koyanagi M"/>
            <person name="Keeley SD"/>
            <person name="Tatsumi K"/>
            <person name="Tanaka K"/>
            <person name="Motone F"/>
            <person name="Kageyama Y"/>
            <person name="Nozu R"/>
            <person name="Adachi N"/>
            <person name="Nishimura O"/>
            <person name="Nakagawa R"/>
            <person name="Tanegashima C"/>
            <person name="Kiyatake I"/>
            <person name="Matsumoto R"/>
            <person name="Murakumo K"/>
            <person name="Nishida K"/>
            <person name="Terakita A"/>
            <person name="Kuratani S"/>
            <person name="Sato K"/>
            <person name="Hyodo S Kuraku.S."/>
        </authorList>
    </citation>
    <scope>NUCLEOTIDE SEQUENCE [LARGE SCALE GENOMIC DNA]</scope>
</reference>
<dbReference type="Pfam" id="PF02138">
    <property type="entry name" value="Beach"/>
    <property type="match status" value="1"/>
</dbReference>
<dbReference type="Gene3D" id="1.10.1540.10">
    <property type="entry name" value="BEACH domain"/>
    <property type="match status" value="1"/>
</dbReference>
<proteinExistence type="predicted"/>
<organism evidence="4 5">
    <name type="scientific">Scyliorhinus torazame</name>
    <name type="common">Cloudy catshark</name>
    <name type="synonym">Catulus torazame</name>
    <dbReference type="NCBI Taxonomy" id="75743"/>
    <lineage>
        <taxon>Eukaryota</taxon>
        <taxon>Metazoa</taxon>
        <taxon>Chordata</taxon>
        <taxon>Craniata</taxon>
        <taxon>Vertebrata</taxon>
        <taxon>Chondrichthyes</taxon>
        <taxon>Elasmobranchii</taxon>
        <taxon>Galeomorphii</taxon>
        <taxon>Galeoidea</taxon>
        <taxon>Carcharhiniformes</taxon>
        <taxon>Scyliorhinidae</taxon>
        <taxon>Scyliorhinus</taxon>
    </lineage>
</organism>
<dbReference type="OrthoDB" id="8931837at2759"/>
<dbReference type="GO" id="GO:0019882">
    <property type="term" value="P:antigen processing and presentation"/>
    <property type="evidence" value="ECO:0007669"/>
    <property type="project" value="TreeGrafter"/>
</dbReference>
<evidence type="ECO:0000256" key="2">
    <source>
        <dbReference type="ARBA" id="ARBA00022737"/>
    </source>
</evidence>
<dbReference type="PANTHER" id="PTHR46108:SF3">
    <property type="entry name" value="WD REPEAT- AND FYVE DOMAIN-CONTAINING PROTEIN 4"/>
    <property type="match status" value="1"/>
</dbReference>
<dbReference type="InterPro" id="IPR000409">
    <property type="entry name" value="BEACH_dom"/>
</dbReference>
<feature type="domain" description="BEACH" evidence="3">
    <location>
        <begin position="2"/>
        <end position="97"/>
    </location>
</feature>
<dbReference type="PROSITE" id="PS50197">
    <property type="entry name" value="BEACH"/>
    <property type="match status" value="1"/>
</dbReference>
<gene>
    <name evidence="4" type="ORF">scyTo_0001416</name>
</gene>
<evidence type="ECO:0000259" key="3">
    <source>
        <dbReference type="PROSITE" id="PS50197"/>
    </source>
</evidence>
<name>A0A401PCV1_SCYTO</name>
<keyword evidence="2" id="KW-0677">Repeat</keyword>
<dbReference type="InterPro" id="IPR036372">
    <property type="entry name" value="BEACH_dom_sf"/>
</dbReference>